<evidence type="ECO:0000313" key="3">
    <source>
        <dbReference type="Proteomes" id="UP001189429"/>
    </source>
</evidence>
<accession>A0ABN9YDK9</accession>
<feature type="transmembrane region" description="Helical" evidence="1">
    <location>
        <begin position="12"/>
        <end position="35"/>
    </location>
</feature>
<keyword evidence="1" id="KW-0472">Membrane</keyword>
<name>A0ABN9YDK9_9DINO</name>
<comment type="caution">
    <text evidence="2">The sequence shown here is derived from an EMBL/GenBank/DDBJ whole genome shotgun (WGS) entry which is preliminary data.</text>
</comment>
<reference evidence="2" key="1">
    <citation type="submission" date="2023-10" db="EMBL/GenBank/DDBJ databases">
        <authorList>
            <person name="Chen Y."/>
            <person name="Shah S."/>
            <person name="Dougan E. K."/>
            <person name="Thang M."/>
            <person name="Chan C."/>
        </authorList>
    </citation>
    <scope>NUCLEOTIDE SEQUENCE [LARGE SCALE GENOMIC DNA]</scope>
</reference>
<keyword evidence="1" id="KW-1133">Transmembrane helix</keyword>
<organism evidence="2 3">
    <name type="scientific">Prorocentrum cordatum</name>
    <dbReference type="NCBI Taxonomy" id="2364126"/>
    <lineage>
        <taxon>Eukaryota</taxon>
        <taxon>Sar</taxon>
        <taxon>Alveolata</taxon>
        <taxon>Dinophyceae</taxon>
        <taxon>Prorocentrales</taxon>
        <taxon>Prorocentraceae</taxon>
        <taxon>Prorocentrum</taxon>
    </lineage>
</organism>
<proteinExistence type="predicted"/>
<sequence length="159" mass="17194">MDALLTKGDLGCFVNVFFNISGTVMGIVASFQLVMPKGNTALVNKIIFQRLTPVRRPAEDGMGGLEAMAGGYEKILAGMTVTMLAGNFYYAWMAKRLMKSTGRQDVTALPYGINTPAAFAFIFNVIGVSVRNMLEQGEKSEDDIQLALPAPGRPPQGQR</sequence>
<protein>
    <submittedName>
        <fullName evidence="2">Uncharacterized protein</fullName>
    </submittedName>
</protein>
<dbReference type="PANTHER" id="PTHR31610:SF0">
    <property type="entry name" value="SLC26A_SULP TRANSPORTER DOMAIN-CONTAINING PROTEIN"/>
    <property type="match status" value="1"/>
</dbReference>
<keyword evidence="3" id="KW-1185">Reference proteome</keyword>
<dbReference type="EMBL" id="CAUYUJ010022213">
    <property type="protein sequence ID" value="CAK0909536.1"/>
    <property type="molecule type" value="Genomic_DNA"/>
</dbReference>
<dbReference type="Proteomes" id="UP001189429">
    <property type="component" value="Unassembled WGS sequence"/>
</dbReference>
<keyword evidence="1" id="KW-0812">Transmembrane</keyword>
<gene>
    <name evidence="2" type="ORF">PCOR1329_LOCUS83917</name>
</gene>
<evidence type="ECO:0000256" key="1">
    <source>
        <dbReference type="SAM" id="Phobius"/>
    </source>
</evidence>
<dbReference type="PANTHER" id="PTHR31610">
    <property type="entry name" value="SLR0360 PROTEIN"/>
    <property type="match status" value="1"/>
</dbReference>
<evidence type="ECO:0000313" key="2">
    <source>
        <dbReference type="EMBL" id="CAK0909536.1"/>
    </source>
</evidence>
<feature type="transmembrane region" description="Helical" evidence="1">
    <location>
        <begin position="75"/>
        <end position="93"/>
    </location>
</feature>